<dbReference type="Pfam" id="PF17963">
    <property type="entry name" value="Big_9"/>
    <property type="match status" value="1"/>
</dbReference>
<accession>A0AB38YJQ7</accession>
<dbReference type="EMBL" id="CP101717">
    <property type="protein sequence ID" value="WLD59410.1"/>
    <property type="molecule type" value="Genomic_DNA"/>
</dbReference>
<name>A0AB38YJQ7_9GAMM</name>
<sequence>MANTLRVITLILAALLALAGCTPASDNLEASGDGATGALVLTESPRNFSLTDPDENLGLSGAFLYVDADENNATTNNWRFRIQAASESLLIAQLYLDILDADELSVGTFSLCANSCGANLVTGWVSGLDPRTLNLPEGEAFTVNLVVKNTEDQAQVVATVDLTWEPLTIELSASSFSGSTLTVGWEELAGIQHYRLYVVAGHYPDRQSAQSASADRWFFTVSDGLEAVVDLSTSEFTFWVTGLNSSGEVAHSSVSQIGLPAPELTINPIVVNAQGYLSLTVNGTTNLQADDIESLTVRLFPDTVNEISGAFMVITSDFAWAASLLEWPLPSDDFYEDALEVTLVTIYGVTLVEFQDIWVDTTPPSVTLDTTWVSDTSSFIEGSVSKLSTIELTLTEVDGPGAHMLSDMLNGSWSFDVTPLDLALGDWNAQVMATDAVGNSTSEDGTITVYGSPLPVDNSYSWLWDGFSDIEIPAAQGVLANDTDPQGLALTVSGHVITQGSGTLSLNSDGSFAYSPASTDNMVMVTYTVNNGFATADATLSIDIRRINDESAQACLFVPSQVVADRSTAWSVVPASLTANGAQLSVTNSGGLSLLLSDNIATINNPSAANYTGIEFEVNYGDGRVEPFGPYNITAKPAFNATAAVPEFSIANTENIDLVVPDSRGGILAFGPATTPAQADIAELYIARLDAFGVSDSSFGNDGIALIPFGNSSLSGRTVTRAEPRVQVVQPIGNDWLVGGYVEFEDEAQSITWLAAFMFRMTPDGSLSHRFNTEVSTDVFVPWLNESTGDDKEIGAITVKNPNEVLVARNRVTREVDGDVVRLRPASFSITQTTTDTVPDFDNPLFSGSNQRVRIMAPVPGGTQIMVVSQEFSTAADQLAIVRYSTESSWQVDNDLAPSGKIIPLSGSSGDPLTPISHYPNIEHHVITEAGLLWFSGMADTEGTNRKKYHVGIDLNRNENNSPAGFYGVNAPTAATEHRAMGLLHGRNNEVYELYSRNTSVYFRRFLEDGSLDPDFGGPSNTEKTITGFPNTQALLASVRSVGNPVGKRFLALHNHPSEAGARRPQVVYPYAIDEFPALNNGCIQERYNDSTDSFRSFAGAVWKDNSLYVGFTEGGWHIAQLEAGERWVRGKGRGSLFSEISVLGGDAIDAILPDSFGGVIVAGYSDGDYVIKRITQQGELDASFGTKTISGNSWWLRSIDDGNGFVIAGFSSDLVLDRYALSPAGNGEVSATSMDWAISTDEFSSYVMGLEVDSNDNIYVLLEASNDVLLKFNNTGTLDSTFGTAGKVVLPSSANSDLFVKAMSLVTLNGQEHLYIYSNGIDIDDGHEVVISKIALTGADPGALDLSFGISGSVVLEGYSYASEDYSRDNRWIESNEDNALFVALSVMPAYDPQNPFAEPVAVAVAQLDSDGNLVPSWGNQGIAPMSDRAQGANSILSMVFQGGSLYTVWESSQSFGVTALLPNGFVDTTKTNAGTTVFGGVFGDEATSIAVTPSGQMYLAADWLSYIESPVRSAVLWGLDYNGNAITGFGCVENCAPRDFGTAAMQNVLAQRLIPTERNQLLLFVNGDNIIGNDNNRVEMGQFFLEDVNGLNAGNDAPNSISEFSVLLNASSGDTSEIHSVSPFVNDRLLVSVTKHGGFGPEHFIIGFNREGDVVPLPYEGAQAANYWPLNPGNFANGQPQFPVYSLEDGQGDIWVAMQQTSPDVFWWVGKYEQFETDSPNWTIAPASNNHVHAVQLATDATGHVFVLDERVDNKSARIVRLDSDGDLTTNWGEDQAGYWGWVSSDVYEPSVMRIAPDGGVFIGGHTDGSSPILVRLNASGIETHRWTGNQLTHADAARVADVAIDEYGHATVLLDSFANGGWRPQFVRIPMVY</sequence>
<dbReference type="NCBIfam" id="TIGR02608">
    <property type="entry name" value="delta_60_rpt"/>
    <property type="match status" value="3"/>
</dbReference>
<organism evidence="2">
    <name type="scientific">Salinispirillum sp. LH 10-3-1</name>
    <dbReference type="NCBI Taxonomy" id="2952525"/>
    <lineage>
        <taxon>Bacteria</taxon>
        <taxon>Pseudomonadati</taxon>
        <taxon>Pseudomonadota</taxon>
        <taxon>Gammaproteobacteria</taxon>
        <taxon>Oceanospirillales</taxon>
        <taxon>Saccharospirillaceae</taxon>
        <taxon>Salinispirillum</taxon>
    </lineage>
</organism>
<keyword evidence="1" id="KW-0732">Signal</keyword>
<feature type="chain" id="PRO_5044218456" evidence="1">
    <location>
        <begin position="20"/>
        <end position="1876"/>
    </location>
</feature>
<reference evidence="2" key="1">
    <citation type="submission" date="2022-07" db="EMBL/GenBank/DDBJ databases">
        <title>Complete genome sequence of Salinispirillum sp. LH10-3-1 capable of multiple carbohydrate inversion isolated from a soda lake.</title>
        <authorList>
            <person name="Liu J."/>
            <person name="Zhai Y."/>
            <person name="Zhang H."/>
            <person name="Yang H."/>
            <person name="Qu J."/>
            <person name="Li J."/>
        </authorList>
    </citation>
    <scope>NUCLEOTIDE SEQUENCE</scope>
    <source>
        <strain evidence="2">LH 10-3-1</strain>
    </source>
</reference>
<dbReference type="Gene3D" id="2.80.10.50">
    <property type="match status" value="2"/>
</dbReference>
<feature type="signal peptide" evidence="1">
    <location>
        <begin position="1"/>
        <end position="19"/>
    </location>
</feature>
<dbReference type="RefSeq" id="WP_304996702.1">
    <property type="nucleotide sequence ID" value="NZ_CP101717.1"/>
</dbReference>
<proteinExistence type="predicted"/>
<protein>
    <submittedName>
        <fullName evidence="2">Cadherin-like domain-containing protein</fullName>
    </submittedName>
</protein>
<evidence type="ECO:0000256" key="1">
    <source>
        <dbReference type="SAM" id="SignalP"/>
    </source>
</evidence>
<evidence type="ECO:0000313" key="2">
    <source>
        <dbReference type="EMBL" id="WLD59410.1"/>
    </source>
</evidence>
<gene>
    <name evidence="2" type="ORF">NFC81_06430</name>
</gene>
<dbReference type="PROSITE" id="PS51257">
    <property type="entry name" value="PROKAR_LIPOPROTEIN"/>
    <property type="match status" value="1"/>
</dbReference>
<dbReference type="InterPro" id="IPR013431">
    <property type="entry name" value="Delta_60_rpt"/>
</dbReference>